<feature type="compositionally biased region" description="Low complexity" evidence="1">
    <location>
        <begin position="58"/>
        <end position="67"/>
    </location>
</feature>
<evidence type="ECO:0000313" key="2">
    <source>
        <dbReference type="EMBL" id="KAJ5217200.1"/>
    </source>
</evidence>
<comment type="caution">
    <text evidence="2">The sequence shown here is derived from an EMBL/GenBank/DDBJ whole genome shotgun (WGS) entry which is preliminary data.</text>
</comment>
<feature type="compositionally biased region" description="Basic and acidic residues" evidence="1">
    <location>
        <begin position="74"/>
        <end position="84"/>
    </location>
</feature>
<evidence type="ECO:0000256" key="1">
    <source>
        <dbReference type="SAM" id="MobiDB-lite"/>
    </source>
</evidence>
<dbReference type="GeneID" id="83206807"/>
<feature type="region of interest" description="Disordered" evidence="1">
    <location>
        <begin position="48"/>
        <end position="91"/>
    </location>
</feature>
<reference evidence="2" key="2">
    <citation type="journal article" date="2023" name="IMA Fungus">
        <title>Comparative genomic study of the Penicillium genus elucidates a diverse pangenome and 15 lateral gene transfer events.</title>
        <authorList>
            <person name="Petersen C."/>
            <person name="Sorensen T."/>
            <person name="Nielsen M.R."/>
            <person name="Sondergaard T.E."/>
            <person name="Sorensen J.L."/>
            <person name="Fitzpatrick D.A."/>
            <person name="Frisvad J.C."/>
            <person name="Nielsen K.L."/>
        </authorList>
    </citation>
    <scope>NUCLEOTIDE SEQUENCE</scope>
    <source>
        <strain evidence="2">IBT 19713</strain>
    </source>
</reference>
<dbReference type="PANTHER" id="PTHR38167:SF1">
    <property type="entry name" value="C2H2-TYPE DOMAIN-CONTAINING PROTEIN"/>
    <property type="match status" value="1"/>
</dbReference>
<organism evidence="2 3">
    <name type="scientific">Penicillium chermesinum</name>
    <dbReference type="NCBI Taxonomy" id="63820"/>
    <lineage>
        <taxon>Eukaryota</taxon>
        <taxon>Fungi</taxon>
        <taxon>Dikarya</taxon>
        <taxon>Ascomycota</taxon>
        <taxon>Pezizomycotina</taxon>
        <taxon>Eurotiomycetes</taxon>
        <taxon>Eurotiomycetidae</taxon>
        <taxon>Eurotiales</taxon>
        <taxon>Aspergillaceae</taxon>
        <taxon>Penicillium</taxon>
    </lineage>
</organism>
<dbReference type="OrthoDB" id="5422613at2759"/>
<protein>
    <recommendedName>
        <fullName evidence="4">C2H2-type domain-containing protein</fullName>
    </recommendedName>
</protein>
<evidence type="ECO:0000313" key="3">
    <source>
        <dbReference type="Proteomes" id="UP001150941"/>
    </source>
</evidence>
<reference evidence="2" key="1">
    <citation type="submission" date="2022-11" db="EMBL/GenBank/DDBJ databases">
        <authorList>
            <person name="Petersen C."/>
        </authorList>
    </citation>
    <scope>NUCLEOTIDE SEQUENCE</scope>
    <source>
        <strain evidence="2">IBT 19713</strain>
    </source>
</reference>
<dbReference type="AlphaFoldDB" id="A0A9W9NC87"/>
<proteinExistence type="predicted"/>
<accession>A0A9W9NC87</accession>
<dbReference type="PANTHER" id="PTHR38167">
    <property type="entry name" value="C2H2-TYPE DOMAIN-CONTAINING PROTEIN"/>
    <property type="match status" value="1"/>
</dbReference>
<dbReference type="RefSeq" id="XP_058326071.1">
    <property type="nucleotide sequence ID" value="XM_058479503.1"/>
</dbReference>
<dbReference type="Proteomes" id="UP001150941">
    <property type="component" value="Unassembled WGS sequence"/>
</dbReference>
<keyword evidence="3" id="KW-1185">Reference proteome</keyword>
<gene>
    <name evidence="2" type="ORF">N7468_010208</name>
</gene>
<name>A0A9W9NC87_9EURO</name>
<sequence length="190" mass="21906">MTDPVVNELAKLNKAVSKVSREVLDRLVTALIQTNVPAREFIKNGLFVPEDDVPRPGSPSSPLSTTSGEDEENKGEVSKTDRPPSETARPKRLRTRYALCQNCNEEFDVSENTQQSCRFHPEESVPDYDDFFADHDENCHGTIDCEETRKEYPEGFIYGCCDRNGEEEPCMTDWHREYVEYDSPKRRRFF</sequence>
<evidence type="ECO:0008006" key="4">
    <source>
        <dbReference type="Google" id="ProtNLM"/>
    </source>
</evidence>
<dbReference type="EMBL" id="JAPQKS010000008">
    <property type="protein sequence ID" value="KAJ5217200.1"/>
    <property type="molecule type" value="Genomic_DNA"/>
</dbReference>